<organism evidence="2 3">
    <name type="scientific">Ditylenchus dipsaci</name>
    <dbReference type="NCBI Taxonomy" id="166011"/>
    <lineage>
        <taxon>Eukaryota</taxon>
        <taxon>Metazoa</taxon>
        <taxon>Ecdysozoa</taxon>
        <taxon>Nematoda</taxon>
        <taxon>Chromadorea</taxon>
        <taxon>Rhabditida</taxon>
        <taxon>Tylenchina</taxon>
        <taxon>Tylenchomorpha</taxon>
        <taxon>Sphaerularioidea</taxon>
        <taxon>Anguinidae</taxon>
        <taxon>Anguininae</taxon>
        <taxon>Ditylenchus</taxon>
    </lineage>
</organism>
<evidence type="ECO:0000313" key="2">
    <source>
        <dbReference type="Proteomes" id="UP000887574"/>
    </source>
</evidence>
<sequence>MPQKSVGMPGSGKYSKIVGGESDIDFTGHGANRQSGLSTAEKAGHWIQAASQGIKVISEATSGYGNNDQQPSGYGNNDPKPSEYGDNALQPPGYDNNAQLPDPGQMESVGEQPLSTDPS</sequence>
<feature type="compositionally biased region" description="Polar residues" evidence="1">
    <location>
        <begin position="60"/>
        <end position="75"/>
    </location>
</feature>
<evidence type="ECO:0000256" key="1">
    <source>
        <dbReference type="SAM" id="MobiDB-lite"/>
    </source>
</evidence>
<reference evidence="3" key="1">
    <citation type="submission" date="2022-11" db="UniProtKB">
        <authorList>
            <consortium name="WormBaseParasite"/>
        </authorList>
    </citation>
    <scope>IDENTIFICATION</scope>
</reference>
<dbReference type="AlphaFoldDB" id="A0A915E4Z9"/>
<proteinExistence type="predicted"/>
<accession>A0A915E4Z9</accession>
<name>A0A915E4Z9_9BILA</name>
<keyword evidence="2" id="KW-1185">Reference proteome</keyword>
<feature type="region of interest" description="Disordered" evidence="1">
    <location>
        <begin position="1"/>
        <end position="41"/>
    </location>
</feature>
<feature type="region of interest" description="Disordered" evidence="1">
    <location>
        <begin position="60"/>
        <end position="119"/>
    </location>
</feature>
<dbReference type="Proteomes" id="UP000887574">
    <property type="component" value="Unplaced"/>
</dbReference>
<protein>
    <submittedName>
        <fullName evidence="3">Uncharacterized protein</fullName>
    </submittedName>
</protein>
<dbReference type="WBParaSite" id="jg26539">
    <property type="protein sequence ID" value="jg26539"/>
    <property type="gene ID" value="jg26539"/>
</dbReference>
<evidence type="ECO:0000313" key="3">
    <source>
        <dbReference type="WBParaSite" id="jg26539"/>
    </source>
</evidence>